<dbReference type="GO" id="GO:0016887">
    <property type="term" value="F:ATP hydrolysis activity"/>
    <property type="evidence" value="ECO:0007669"/>
    <property type="project" value="InterPro"/>
</dbReference>
<sequence>MLQLQNVGYLAGDAKILNNINFSLRAGEFKLITGPSGCGKSTLLKIVASLISPTSGTLLFEGEDVSTLKPEIYRQQVSYCAQTPTLFGDTVYDNLIFPWQIRNQQPDPAIFLDFLERFALPDSILTKNIAELSGGEKQRISLIRNLQFMPKVLLLDEITSALDESNKHNVNEMIHRYVREQNIAVLWVTHDKDEINHADKVITLQPHAGEMQKHAMNSHNITNESLALALMLVVVAILISHKEKLALEKDILWSVGRAIIQLIIVGYVLKYIFSVDDASLTLLMVLFICFNAAWNAQKRSKYIAKAFISSFIAITVGAGITLAVLILSGSIEFIPMQVIPIAGMIAGNAMVAVGLCYNNLGQRVISETATDSGETESWRDAETGFSDIDSRQYSRGFNSDGRFSKNGWLSEFTRNDVRADICRD</sequence>
<dbReference type="InterPro" id="IPR005226">
    <property type="entry name" value="UPF0014_fam"/>
</dbReference>
<feature type="transmembrane region" description="Helical" evidence="8">
    <location>
        <begin position="278"/>
        <end position="294"/>
    </location>
</feature>
<dbReference type="InterPro" id="IPR027417">
    <property type="entry name" value="P-loop_NTPase"/>
</dbReference>
<dbReference type="InterPro" id="IPR003593">
    <property type="entry name" value="AAA+_ATPase"/>
</dbReference>
<evidence type="ECO:0000313" key="10">
    <source>
        <dbReference type="EMBL" id="STG53382.1"/>
    </source>
</evidence>
<dbReference type="Pfam" id="PF03649">
    <property type="entry name" value="UPF0014"/>
    <property type="match status" value="1"/>
</dbReference>
<evidence type="ECO:0000259" key="9">
    <source>
        <dbReference type="PROSITE" id="PS50893"/>
    </source>
</evidence>
<dbReference type="PROSITE" id="PS00211">
    <property type="entry name" value="ABC_TRANSPORTER_1"/>
    <property type="match status" value="1"/>
</dbReference>
<evidence type="ECO:0000256" key="6">
    <source>
        <dbReference type="ARBA" id="ARBA00022967"/>
    </source>
</evidence>
<evidence type="ECO:0000256" key="1">
    <source>
        <dbReference type="ARBA" id="ARBA00022448"/>
    </source>
</evidence>
<feature type="transmembrane region" description="Helical" evidence="8">
    <location>
        <begin position="333"/>
        <end position="357"/>
    </location>
</feature>
<name>A0A376MSI0_ECOLX</name>
<proteinExistence type="predicted"/>
<keyword evidence="2" id="KW-1003">Cell membrane</keyword>
<keyword evidence="1" id="KW-0813">Transport</keyword>
<dbReference type="Gene3D" id="3.40.50.300">
    <property type="entry name" value="P-loop containing nucleotide triphosphate hydrolases"/>
    <property type="match status" value="1"/>
</dbReference>
<evidence type="ECO:0000256" key="3">
    <source>
        <dbReference type="ARBA" id="ARBA00022519"/>
    </source>
</evidence>
<organism evidence="10 11">
    <name type="scientific">Escherichia coli</name>
    <dbReference type="NCBI Taxonomy" id="562"/>
    <lineage>
        <taxon>Bacteria</taxon>
        <taxon>Pseudomonadati</taxon>
        <taxon>Pseudomonadota</taxon>
        <taxon>Gammaproteobacteria</taxon>
        <taxon>Enterobacterales</taxon>
        <taxon>Enterobacteriaceae</taxon>
        <taxon>Escherichia</taxon>
    </lineage>
</organism>
<dbReference type="PANTHER" id="PTHR43423:SF12">
    <property type="entry name" value="IRON EXPORT ATP-BINDING PROTEIN FETA-RELATED"/>
    <property type="match status" value="1"/>
</dbReference>
<accession>A0A376MSI0</accession>
<evidence type="ECO:0000256" key="8">
    <source>
        <dbReference type="SAM" id="Phobius"/>
    </source>
</evidence>
<feature type="transmembrane region" description="Helical" evidence="8">
    <location>
        <begin position="306"/>
        <end position="327"/>
    </location>
</feature>
<keyword evidence="4" id="KW-0547">Nucleotide-binding</keyword>
<evidence type="ECO:0000256" key="7">
    <source>
        <dbReference type="ARBA" id="ARBA00023136"/>
    </source>
</evidence>
<feature type="domain" description="ABC transporter" evidence="9">
    <location>
        <begin position="2"/>
        <end position="231"/>
    </location>
</feature>
<dbReference type="InterPro" id="IPR017871">
    <property type="entry name" value="ABC_transporter-like_CS"/>
</dbReference>
<evidence type="ECO:0000313" key="11">
    <source>
        <dbReference type="Proteomes" id="UP000254817"/>
    </source>
</evidence>
<dbReference type="InterPro" id="IPR003439">
    <property type="entry name" value="ABC_transporter-like_ATP-bd"/>
</dbReference>
<evidence type="ECO:0000256" key="4">
    <source>
        <dbReference type="ARBA" id="ARBA00022741"/>
    </source>
</evidence>
<dbReference type="PROSITE" id="PS50893">
    <property type="entry name" value="ABC_TRANSPORTER_2"/>
    <property type="match status" value="1"/>
</dbReference>
<reference evidence="10 11" key="1">
    <citation type="submission" date="2018-06" db="EMBL/GenBank/DDBJ databases">
        <authorList>
            <consortium name="Pathogen Informatics"/>
            <person name="Doyle S."/>
        </authorList>
    </citation>
    <scope>NUCLEOTIDE SEQUENCE [LARGE SCALE GENOMIC DNA]</scope>
    <source>
        <strain evidence="10 11">NCTC11112</strain>
    </source>
</reference>
<evidence type="ECO:0000256" key="2">
    <source>
        <dbReference type="ARBA" id="ARBA00022475"/>
    </source>
</evidence>
<keyword evidence="3" id="KW-0997">Cell inner membrane</keyword>
<gene>
    <name evidence="10" type="primary">ybbL</name>
    <name evidence="10" type="ORF">NCTC11112_03922</name>
</gene>
<dbReference type="EMBL" id="UGAW01000001">
    <property type="protein sequence ID" value="STG53382.1"/>
    <property type="molecule type" value="Genomic_DNA"/>
</dbReference>
<keyword evidence="8" id="KW-1133">Transmembrane helix</keyword>
<keyword evidence="6" id="KW-1278">Translocase</keyword>
<feature type="transmembrane region" description="Helical" evidence="8">
    <location>
        <begin position="251"/>
        <end position="272"/>
    </location>
</feature>
<dbReference type="SMART" id="SM00382">
    <property type="entry name" value="AAA"/>
    <property type="match status" value="1"/>
</dbReference>
<dbReference type="Proteomes" id="UP000254817">
    <property type="component" value="Unassembled WGS sequence"/>
</dbReference>
<evidence type="ECO:0000256" key="5">
    <source>
        <dbReference type="ARBA" id="ARBA00022840"/>
    </source>
</evidence>
<keyword evidence="5 10" id="KW-0067">ATP-binding</keyword>
<dbReference type="NCBIfam" id="NF007601">
    <property type="entry name" value="PRK10247.1"/>
    <property type="match status" value="1"/>
</dbReference>
<protein>
    <submittedName>
        <fullName evidence="10">ABC transporter ATP-binding protein YbbL</fullName>
    </submittedName>
</protein>
<dbReference type="AlphaFoldDB" id="A0A376MSI0"/>
<keyword evidence="7 8" id="KW-0472">Membrane</keyword>
<dbReference type="GO" id="GO:0005524">
    <property type="term" value="F:ATP binding"/>
    <property type="evidence" value="ECO:0007669"/>
    <property type="project" value="UniProtKB-KW"/>
</dbReference>
<feature type="transmembrane region" description="Helical" evidence="8">
    <location>
        <begin position="221"/>
        <end position="239"/>
    </location>
</feature>
<dbReference type="PANTHER" id="PTHR43423">
    <property type="entry name" value="ABC TRANSPORTER I FAMILY MEMBER 17"/>
    <property type="match status" value="1"/>
</dbReference>
<dbReference type="SUPFAM" id="SSF52540">
    <property type="entry name" value="P-loop containing nucleoside triphosphate hydrolases"/>
    <property type="match status" value="1"/>
</dbReference>
<keyword evidence="8" id="KW-0812">Transmembrane</keyword>
<dbReference type="Pfam" id="PF00005">
    <property type="entry name" value="ABC_tran"/>
    <property type="match status" value="1"/>
</dbReference>